<dbReference type="EMBL" id="CP002683">
    <property type="protein sequence ID" value="AEH44895.1"/>
    <property type="molecule type" value="Genomic_DNA"/>
</dbReference>
<dbReference type="Pfam" id="PF00156">
    <property type="entry name" value="Pribosyltran"/>
    <property type="match status" value="1"/>
</dbReference>
<dbReference type="InterPro" id="IPR044005">
    <property type="entry name" value="DZR_2"/>
</dbReference>
<dbReference type="OrthoDB" id="9779910at2"/>
<evidence type="ECO:0000259" key="2">
    <source>
        <dbReference type="Pfam" id="PF00156"/>
    </source>
</evidence>
<accession>F8ADL6</accession>
<evidence type="ECO:0000313" key="5">
    <source>
        <dbReference type="Proteomes" id="UP000006793"/>
    </source>
</evidence>
<dbReference type="InterPro" id="IPR029057">
    <property type="entry name" value="PRTase-like"/>
</dbReference>
<evidence type="ECO:0000259" key="3">
    <source>
        <dbReference type="Pfam" id="PF18912"/>
    </source>
</evidence>
<proteinExistence type="inferred from homology"/>
<dbReference type="AlphaFoldDB" id="F8ADL6"/>
<dbReference type="CDD" id="cd06223">
    <property type="entry name" value="PRTases_typeI"/>
    <property type="match status" value="1"/>
</dbReference>
<feature type="domain" description="Double zinc ribbon" evidence="3">
    <location>
        <begin position="17"/>
        <end position="50"/>
    </location>
</feature>
<organism evidence="4 5">
    <name type="scientific">Thermodesulfatator indicus (strain DSM 15286 / JCM 11887 / CIR29812)</name>
    <dbReference type="NCBI Taxonomy" id="667014"/>
    <lineage>
        <taxon>Bacteria</taxon>
        <taxon>Pseudomonadati</taxon>
        <taxon>Thermodesulfobacteriota</taxon>
        <taxon>Thermodesulfobacteria</taxon>
        <taxon>Thermodesulfobacteriales</taxon>
        <taxon>Thermodesulfatatoraceae</taxon>
        <taxon>Thermodesulfatator</taxon>
    </lineage>
</organism>
<keyword evidence="5" id="KW-1185">Reference proteome</keyword>
<dbReference type="InParanoid" id="F8ADL6"/>
<dbReference type="InterPro" id="IPR051910">
    <property type="entry name" value="ComF/GntX_DNA_util-trans"/>
</dbReference>
<reference evidence="5" key="1">
    <citation type="submission" date="2011-04" db="EMBL/GenBank/DDBJ databases">
        <title>The complete genome of Thermodesulfatator indicus DSM 15286.</title>
        <authorList>
            <person name="Lucas S."/>
            <person name="Copeland A."/>
            <person name="Lapidus A."/>
            <person name="Bruce D."/>
            <person name="Goodwin L."/>
            <person name="Pitluck S."/>
            <person name="Peters L."/>
            <person name="Kyrpides N."/>
            <person name="Mavromatis K."/>
            <person name="Pagani I."/>
            <person name="Ivanova N."/>
            <person name="Saunders L."/>
            <person name="Detter J.C."/>
            <person name="Tapia R."/>
            <person name="Han C."/>
            <person name="Land M."/>
            <person name="Hauser L."/>
            <person name="Markowitz V."/>
            <person name="Cheng J.-F."/>
            <person name="Hugenholtz P."/>
            <person name="Woyke T."/>
            <person name="Wu D."/>
            <person name="Spring S."/>
            <person name="Schroeder M."/>
            <person name="Brambilla E."/>
            <person name="Klenk H.-P."/>
            <person name="Eisen J.A."/>
        </authorList>
    </citation>
    <scope>NUCLEOTIDE SEQUENCE [LARGE SCALE GENOMIC DNA]</scope>
    <source>
        <strain evidence="5">DSM 15286 / JCM 11887 / CIR29812</strain>
    </source>
</reference>
<dbReference type="KEGG" id="tid:Thein_1024"/>
<dbReference type="Proteomes" id="UP000006793">
    <property type="component" value="Chromosome"/>
</dbReference>
<dbReference type="FunCoup" id="F8ADL6">
    <property type="interactions" value="251"/>
</dbReference>
<dbReference type="eggNOG" id="COG1040">
    <property type="taxonomic scope" value="Bacteria"/>
</dbReference>
<dbReference type="InterPro" id="IPR000836">
    <property type="entry name" value="PRTase_dom"/>
</dbReference>
<reference evidence="4 5" key="2">
    <citation type="journal article" date="2012" name="Stand. Genomic Sci.">
        <title>Complete genome sequence of the thermophilic sulfate-reducing ocean bacterium Thermodesulfatator indicus type strain (CIR29812(T)).</title>
        <authorList>
            <person name="Anderson I."/>
            <person name="Saunders E."/>
            <person name="Lapidus A."/>
            <person name="Nolan M."/>
            <person name="Lucas S."/>
            <person name="Tice H."/>
            <person name="Del Rio T.G."/>
            <person name="Cheng J.F."/>
            <person name="Han C."/>
            <person name="Tapia R."/>
            <person name="Goodwin L.A."/>
            <person name="Pitluck S."/>
            <person name="Liolios K."/>
            <person name="Mavromatis K."/>
            <person name="Pagani I."/>
            <person name="Ivanova N."/>
            <person name="Mikhailova N."/>
            <person name="Pati A."/>
            <person name="Chen A."/>
            <person name="Palaniappan K."/>
            <person name="Land M."/>
            <person name="Hauser L."/>
            <person name="Jeffries C.D."/>
            <person name="Chang Y.J."/>
            <person name="Brambilla E.M."/>
            <person name="Rohde M."/>
            <person name="Spring S."/>
            <person name="Goker M."/>
            <person name="Detter J.C."/>
            <person name="Woyke T."/>
            <person name="Bristow J."/>
            <person name="Eisen J.A."/>
            <person name="Markowitz V."/>
            <person name="Hugenholtz P."/>
            <person name="Kyrpides N.C."/>
            <person name="Klenk H.P."/>
        </authorList>
    </citation>
    <scope>NUCLEOTIDE SEQUENCE [LARGE SCALE GENOMIC DNA]</scope>
    <source>
        <strain evidence="5">DSM 15286 / JCM 11887 / CIR29812</strain>
    </source>
</reference>
<name>F8ADL6_THEID</name>
<keyword evidence="4" id="KW-0328">Glycosyltransferase</keyword>
<feature type="domain" description="Phosphoribosyltransferase" evidence="2">
    <location>
        <begin position="150"/>
        <end position="220"/>
    </location>
</feature>
<dbReference type="GO" id="GO:0016757">
    <property type="term" value="F:glycosyltransferase activity"/>
    <property type="evidence" value="ECO:0007669"/>
    <property type="project" value="UniProtKB-KW"/>
</dbReference>
<dbReference type="PANTHER" id="PTHR47505">
    <property type="entry name" value="DNA UTILIZATION PROTEIN YHGH"/>
    <property type="match status" value="1"/>
</dbReference>
<gene>
    <name evidence="4" type="ordered locus">Thein_1024</name>
</gene>
<comment type="similarity">
    <text evidence="1">Belongs to the ComF/GntX family.</text>
</comment>
<evidence type="ECO:0000256" key="1">
    <source>
        <dbReference type="ARBA" id="ARBA00008007"/>
    </source>
</evidence>
<sequence>MWQQTKQLSLKKLTNSLLDLIFPRYCFLCKKLLETNENLFCKSCAEKLPRNEVGFLSKDELFLPLKTPFLYEEPLKRAIKALKYKESVHLIREMGRFFRKEFLPLPEEFVVCPVPLHPKRLAQRGFNQTLFLAREIFGQNAVKELLIRHKNTRPQAGLTRQARVKNIKGAFKVTDFALVEGKKILLFDDVLTTGATLAECARVLLKAGAAKIEVATLARRG</sequence>
<dbReference type="SUPFAM" id="SSF53271">
    <property type="entry name" value="PRTase-like"/>
    <property type="match status" value="1"/>
</dbReference>
<dbReference type="Pfam" id="PF18912">
    <property type="entry name" value="DZR_2"/>
    <property type="match status" value="1"/>
</dbReference>
<evidence type="ECO:0000313" key="4">
    <source>
        <dbReference type="EMBL" id="AEH44895.1"/>
    </source>
</evidence>
<dbReference type="PaxDb" id="667014-Thein_1024"/>
<dbReference type="Gene3D" id="3.40.50.2020">
    <property type="match status" value="1"/>
</dbReference>
<protein>
    <submittedName>
        <fullName evidence="4">Phosphoribosyltransferase</fullName>
    </submittedName>
</protein>
<keyword evidence="4" id="KW-0808">Transferase</keyword>
<dbReference type="PANTHER" id="PTHR47505:SF1">
    <property type="entry name" value="DNA UTILIZATION PROTEIN YHGH"/>
    <property type="match status" value="1"/>
</dbReference>
<dbReference type="HOGENOM" id="CLU_054549_0_0_0"/>
<dbReference type="STRING" id="667014.Thein_1024"/>